<dbReference type="InterPro" id="IPR048913">
    <property type="entry name" value="BetaGal_gal-bd"/>
</dbReference>
<protein>
    <recommendedName>
        <fullName evidence="5">Beta-galactosidase</fullName>
        <ecNumber evidence="5">3.2.1.23</ecNumber>
    </recommendedName>
</protein>
<dbReference type="InterPro" id="IPR017853">
    <property type="entry name" value="GH"/>
</dbReference>
<dbReference type="Gene3D" id="3.20.20.80">
    <property type="entry name" value="Glycosidases"/>
    <property type="match status" value="1"/>
</dbReference>
<dbReference type="InterPro" id="IPR026283">
    <property type="entry name" value="B-gal_1-like"/>
</dbReference>
<evidence type="ECO:0000256" key="3">
    <source>
        <dbReference type="ARBA" id="ARBA00023295"/>
    </source>
</evidence>
<dbReference type="InterPro" id="IPR008979">
    <property type="entry name" value="Galactose-bd-like_sf"/>
</dbReference>
<dbReference type="SUPFAM" id="SSF51445">
    <property type="entry name" value="(Trans)glycosidases"/>
    <property type="match status" value="1"/>
</dbReference>
<dbReference type="PRINTS" id="PR00742">
    <property type="entry name" value="GLHYDRLASE35"/>
</dbReference>
<keyword evidence="3 5" id="KW-0326">Glycosidase</keyword>
<feature type="domain" description="Glycoside hydrolase 35 catalytic" evidence="8">
    <location>
        <begin position="46"/>
        <end position="366"/>
    </location>
</feature>
<proteinExistence type="inferred from homology"/>
<evidence type="ECO:0000313" key="11">
    <source>
        <dbReference type="EMBL" id="KAJ6224706.1"/>
    </source>
</evidence>
<dbReference type="InterPro" id="IPR001944">
    <property type="entry name" value="Glycoside_Hdrlase_35"/>
</dbReference>
<feature type="active site" description="Nucleophile" evidence="4">
    <location>
        <position position="282"/>
    </location>
</feature>
<comment type="similarity">
    <text evidence="1 6">Belongs to the glycosyl hydrolase 35 family.</text>
</comment>
<dbReference type="PANTHER" id="PTHR23421">
    <property type="entry name" value="BETA-GALACTOSIDASE RELATED"/>
    <property type="match status" value="1"/>
</dbReference>
<dbReference type="AlphaFoldDB" id="A0A9Q0RSD3"/>
<gene>
    <name evidence="11" type="ORF">RDWZM_003251</name>
</gene>
<feature type="domain" description="Beta-galactosidase 1-like first all-beta" evidence="9">
    <location>
        <begin position="431"/>
        <end position="543"/>
    </location>
</feature>
<dbReference type="InterPro" id="IPR048912">
    <property type="entry name" value="BetaGal1-like_ABD1"/>
</dbReference>
<evidence type="ECO:0000256" key="5">
    <source>
        <dbReference type="RuleBase" id="RU000675"/>
    </source>
</evidence>
<dbReference type="InterPro" id="IPR019801">
    <property type="entry name" value="Glyco_hydro_35_CS"/>
</dbReference>
<dbReference type="SUPFAM" id="SSF49785">
    <property type="entry name" value="Galactose-binding domain-like"/>
    <property type="match status" value="1"/>
</dbReference>
<evidence type="ECO:0000256" key="7">
    <source>
        <dbReference type="SAM" id="SignalP"/>
    </source>
</evidence>
<evidence type="ECO:0000313" key="12">
    <source>
        <dbReference type="Proteomes" id="UP001142055"/>
    </source>
</evidence>
<dbReference type="EC" id="3.2.1.23" evidence="5"/>
<name>A0A9Q0RSD3_BLOTA</name>
<evidence type="ECO:0000259" key="8">
    <source>
        <dbReference type="Pfam" id="PF01301"/>
    </source>
</evidence>
<dbReference type="GO" id="GO:0005975">
    <property type="term" value="P:carbohydrate metabolic process"/>
    <property type="evidence" value="ECO:0007669"/>
    <property type="project" value="InterPro"/>
</dbReference>
<dbReference type="Pfam" id="PF01301">
    <property type="entry name" value="Glyco_hydro_35"/>
    <property type="match status" value="1"/>
</dbReference>
<accession>A0A9Q0RSD3</accession>
<dbReference type="Pfam" id="PF21467">
    <property type="entry name" value="BetaGal_gal-bd"/>
    <property type="match status" value="1"/>
</dbReference>
<dbReference type="Gene3D" id="2.60.120.260">
    <property type="entry name" value="Galactose-binding domain-like"/>
    <property type="match status" value="2"/>
</dbReference>
<dbReference type="InterPro" id="IPR031330">
    <property type="entry name" value="Gly_Hdrlase_35_cat"/>
</dbReference>
<feature type="active site" description="Proton donor" evidence="4">
    <location>
        <position position="195"/>
    </location>
</feature>
<dbReference type="Proteomes" id="UP001142055">
    <property type="component" value="Chromosome 1"/>
</dbReference>
<organism evidence="11 12">
    <name type="scientific">Blomia tropicalis</name>
    <name type="common">Mite</name>
    <dbReference type="NCBI Taxonomy" id="40697"/>
    <lineage>
        <taxon>Eukaryota</taxon>
        <taxon>Metazoa</taxon>
        <taxon>Ecdysozoa</taxon>
        <taxon>Arthropoda</taxon>
        <taxon>Chelicerata</taxon>
        <taxon>Arachnida</taxon>
        <taxon>Acari</taxon>
        <taxon>Acariformes</taxon>
        <taxon>Sarcoptiformes</taxon>
        <taxon>Astigmata</taxon>
        <taxon>Glycyphagoidea</taxon>
        <taxon>Echimyopodidae</taxon>
        <taxon>Blomia</taxon>
    </lineage>
</organism>
<dbReference type="OMA" id="KDYMPYV"/>
<reference evidence="11" key="1">
    <citation type="submission" date="2022-12" db="EMBL/GenBank/DDBJ databases">
        <title>Genome assemblies of Blomia tropicalis.</title>
        <authorList>
            <person name="Cui Y."/>
        </authorList>
    </citation>
    <scope>NUCLEOTIDE SEQUENCE</scope>
    <source>
        <tissue evidence="11">Adult mites</tissue>
    </source>
</reference>
<dbReference type="GO" id="GO:0004565">
    <property type="term" value="F:beta-galactosidase activity"/>
    <property type="evidence" value="ECO:0007669"/>
    <property type="project" value="UniProtKB-EC"/>
</dbReference>
<sequence>MGLVLNIGSCLLLIVSKFYVSCETPTLYEYYTGDGIHSGLVGKSDQFTLNGKPFVIFGGSLHYFRLVPQYWRSTLLQYKAAGLNSIQLYLPWNLHEEVPEKFDFESPFLNLKLFLQEIQAADMFAIVRPGPYICAEWEFGGLPAWLLKDPNMRLRTNYKPYIDRVKNYWNRSLSIINQFQFTNGGPVIAFQIENEYFGSFWIEHSAEYLQLLYNITRNQGFRELIFTSDPGFIAQQLPIADIFPQNSSTYDVLESANLNMNSLESLLALKKLQPNRPLYVSEFWPGWFDSWHENFHHKYSVQQFEQEISDILFKANGSINFYMFFGGTNFGFMNGYRVVTSYDYDAPLSESGNYTEKYYKTREFYQKLVQIGKLPKTRLPDVPKARSTYSYGTILPVKMLSFESMLKHVDVYSKLSKPVPMEMLNRTSLYGQNFGFILYRVESKHPVQKYEVTGTINDRATLMVQCGTYKKAKVVIEDGQESFNETLTYSNETNTNHCQFDLLVENMGRFNDGVNMELQRKGILFGDIKLDEQTISNITIYSMDFTKTFLQKIDSDSTWTKSSTNPKLGNYFPTIYRAEMHINHIPQDTFLELPKWRKGNVFVNGFNIGRYWWVGPQKTLYIPGPLLKKGTNVIDIFELEQPGTELHFLDHAILE</sequence>
<comment type="caution">
    <text evidence="11">The sequence shown here is derived from an EMBL/GenBank/DDBJ whole genome shotgun (WGS) entry which is preliminary data.</text>
</comment>
<evidence type="ECO:0000256" key="1">
    <source>
        <dbReference type="ARBA" id="ARBA00009809"/>
    </source>
</evidence>
<dbReference type="EMBL" id="JAPWDV010000001">
    <property type="protein sequence ID" value="KAJ6224706.1"/>
    <property type="molecule type" value="Genomic_DNA"/>
</dbReference>
<evidence type="ECO:0000259" key="10">
    <source>
        <dbReference type="Pfam" id="PF21467"/>
    </source>
</evidence>
<keyword evidence="2 5" id="KW-0378">Hydrolase</keyword>
<comment type="catalytic activity">
    <reaction evidence="5">
        <text>Hydrolysis of terminal non-reducing beta-D-galactose residues in beta-D-galactosides.</text>
        <dbReference type="EC" id="3.2.1.23"/>
    </reaction>
</comment>
<evidence type="ECO:0000256" key="4">
    <source>
        <dbReference type="PIRSR" id="PIRSR006336-1"/>
    </source>
</evidence>
<feature type="domain" description="Beta-galactosidase galactose-binding" evidence="10">
    <location>
        <begin position="573"/>
        <end position="632"/>
    </location>
</feature>
<feature type="chain" id="PRO_5040370990" description="Beta-galactosidase" evidence="7">
    <location>
        <begin position="23"/>
        <end position="655"/>
    </location>
</feature>
<feature type="signal peptide" evidence="7">
    <location>
        <begin position="1"/>
        <end position="22"/>
    </location>
</feature>
<dbReference type="PIRSF" id="PIRSF006336">
    <property type="entry name" value="B-gal"/>
    <property type="match status" value="1"/>
</dbReference>
<dbReference type="Pfam" id="PF21317">
    <property type="entry name" value="BetaGal_ABD_1"/>
    <property type="match status" value="1"/>
</dbReference>
<evidence type="ECO:0000256" key="6">
    <source>
        <dbReference type="RuleBase" id="RU003679"/>
    </source>
</evidence>
<keyword evidence="12" id="KW-1185">Reference proteome</keyword>
<keyword evidence="7" id="KW-0732">Signal</keyword>
<dbReference type="PROSITE" id="PS01182">
    <property type="entry name" value="GLYCOSYL_HYDROL_F35"/>
    <property type="match status" value="1"/>
</dbReference>
<evidence type="ECO:0000256" key="2">
    <source>
        <dbReference type="ARBA" id="ARBA00022801"/>
    </source>
</evidence>
<evidence type="ECO:0000259" key="9">
    <source>
        <dbReference type="Pfam" id="PF21317"/>
    </source>
</evidence>